<proteinExistence type="predicted"/>
<keyword evidence="2" id="KW-1133">Transmembrane helix</keyword>
<feature type="region of interest" description="Disordered" evidence="1">
    <location>
        <begin position="275"/>
        <end position="366"/>
    </location>
</feature>
<reference evidence="3" key="1">
    <citation type="journal article" date="2020" name="bioRxiv">
        <title>Comparative genomics of Chlamydomonas.</title>
        <authorList>
            <person name="Craig R.J."/>
            <person name="Hasan A.R."/>
            <person name="Ness R.W."/>
            <person name="Keightley P.D."/>
        </authorList>
    </citation>
    <scope>NUCLEOTIDE SEQUENCE</scope>
    <source>
        <strain evidence="3">SAG 7.73</strain>
    </source>
</reference>
<feature type="compositionally biased region" description="Low complexity" evidence="1">
    <location>
        <begin position="150"/>
        <end position="159"/>
    </location>
</feature>
<evidence type="ECO:0000256" key="1">
    <source>
        <dbReference type="SAM" id="MobiDB-lite"/>
    </source>
</evidence>
<accession>A0A835SRY2</accession>
<dbReference type="SUPFAM" id="SSF53756">
    <property type="entry name" value="UDP-Glycosyltransferase/glycogen phosphorylase"/>
    <property type="match status" value="1"/>
</dbReference>
<feature type="region of interest" description="Disordered" evidence="1">
    <location>
        <begin position="146"/>
        <end position="216"/>
    </location>
</feature>
<feature type="compositionally biased region" description="Low complexity" evidence="1">
    <location>
        <begin position="56"/>
        <end position="79"/>
    </location>
</feature>
<gene>
    <name evidence="3" type="ORF">HXX76_013527</name>
</gene>
<organism evidence="3 4">
    <name type="scientific">Chlamydomonas incerta</name>
    <dbReference type="NCBI Taxonomy" id="51695"/>
    <lineage>
        <taxon>Eukaryota</taxon>
        <taxon>Viridiplantae</taxon>
        <taxon>Chlorophyta</taxon>
        <taxon>core chlorophytes</taxon>
        <taxon>Chlorophyceae</taxon>
        <taxon>CS clade</taxon>
        <taxon>Chlamydomonadales</taxon>
        <taxon>Chlamydomonadaceae</taxon>
        <taxon>Chlamydomonas</taxon>
    </lineage>
</organism>
<protein>
    <recommendedName>
        <fullName evidence="5">Glycosyl transferase family 1 domain-containing protein</fullName>
    </recommendedName>
</protein>
<keyword evidence="4" id="KW-1185">Reference proteome</keyword>
<evidence type="ECO:0000256" key="2">
    <source>
        <dbReference type="SAM" id="Phobius"/>
    </source>
</evidence>
<dbReference type="Pfam" id="PF13692">
    <property type="entry name" value="Glyco_trans_1_4"/>
    <property type="match status" value="1"/>
</dbReference>
<keyword evidence="2" id="KW-0812">Transmembrane</keyword>
<feature type="compositionally biased region" description="Basic and acidic residues" evidence="1">
    <location>
        <begin position="275"/>
        <end position="285"/>
    </location>
</feature>
<dbReference type="Proteomes" id="UP000650467">
    <property type="component" value="Unassembled WGS sequence"/>
</dbReference>
<feature type="transmembrane region" description="Helical" evidence="2">
    <location>
        <begin position="25"/>
        <end position="45"/>
    </location>
</feature>
<dbReference type="EMBL" id="JAEHOC010000053">
    <property type="protein sequence ID" value="KAG2425685.1"/>
    <property type="molecule type" value="Genomic_DNA"/>
</dbReference>
<feature type="compositionally biased region" description="Low complexity" evidence="1">
    <location>
        <begin position="86"/>
        <end position="124"/>
    </location>
</feature>
<dbReference type="PANTHER" id="PTHR46656:SF3">
    <property type="entry name" value="PUTATIVE-RELATED"/>
    <property type="match status" value="1"/>
</dbReference>
<feature type="region of interest" description="Disordered" evidence="1">
    <location>
        <begin position="56"/>
        <end position="129"/>
    </location>
</feature>
<dbReference type="AlphaFoldDB" id="A0A835SRY2"/>
<dbReference type="OrthoDB" id="2193793at2759"/>
<feature type="compositionally biased region" description="Low complexity" evidence="1">
    <location>
        <begin position="309"/>
        <end position="335"/>
    </location>
</feature>
<evidence type="ECO:0000313" key="4">
    <source>
        <dbReference type="Proteomes" id="UP000650467"/>
    </source>
</evidence>
<dbReference type="PANTHER" id="PTHR46656">
    <property type="entry name" value="PUTATIVE-RELATED"/>
    <property type="match status" value="1"/>
</dbReference>
<evidence type="ECO:0000313" key="3">
    <source>
        <dbReference type="EMBL" id="KAG2425685.1"/>
    </source>
</evidence>
<comment type="caution">
    <text evidence="3">The sequence shown here is derived from an EMBL/GenBank/DDBJ whole genome shotgun (WGS) entry which is preliminary data.</text>
</comment>
<dbReference type="Gene3D" id="3.40.50.2000">
    <property type="entry name" value="Glycogen Phosphorylase B"/>
    <property type="match status" value="1"/>
</dbReference>
<evidence type="ECO:0008006" key="5">
    <source>
        <dbReference type="Google" id="ProtNLM"/>
    </source>
</evidence>
<feature type="compositionally biased region" description="Low complexity" evidence="1">
    <location>
        <begin position="187"/>
        <end position="204"/>
    </location>
</feature>
<keyword evidence="2" id="KW-0472">Membrane</keyword>
<sequence>MSVVAAYSRRGVGGAARRGAAVGRWTPLVVAIAVALWAATAAAVADSSKASGRLARAASAAPSRQPREGAAASAATTGSDVQEAASGGIDDSSSSSTGQWARPRQQQQPLAAGGGAPEAATGDAGHPHDEEYEDVRWLEDMMRARDEEAAAAAAGAAAEPDTRDWDDDSAPPPLAAQASRSRNGTQAARPTAPSAAAVGGISSTSGGGGSEADDAGPRLSIWSSLLSGAASGGGSFGGHDGAPMSAPAFVAAALGLPGEADAETLQAVVEVAAREQTQRQEHGQEEEVGLWPDEASQQPALPLGERPSSRSPRIQWSSSAAAPATTAGGVTKGPGSWRAPDTGLAEALPPPQPRTSSRGNASAAPGEPAPLNFPVWWMAPFWSGSGYSSEAVNYVLSLTRARQVRREDVWIGHHGDVYRDKVVAAMAPEDRSELQALEAQAGGLHSPSPLHPPVPRAAVVVCHSLPTNWHLPEPIAGADDQCPPAAVKAAYVYLVGRTMFETDRLPRAFVSRCNSMNEVWVPSAWAAEVFATSGVDPAKLVVLPEGINTTWCGGGGAGGVWRVAFSVWRVAGDGYDPALYEPMPLPQGAELVFGEPPPPPQAAAAGGPEARRPYRLLSAFKWEPRKGWDVLLEAYLTEFTAQDDVELYIITKPFVGNGDFKQHMHTWLKRAQRRLGLPADVLGAAGRLPRLYVISHHISDADFPRYYKAADAFVLPSRGEGWGRPHVEAMSMGLPLLATNWSGITAYLDRSVGYPIAVERLITVADNSVWWFRGLKWAQPSVKHTRQLMRHVFSHRQEARAKGAAARRRMVERYSPEVLAQELAAHLRRIDRLIPALPPPV</sequence>
<name>A0A835SRY2_CHLIN</name>